<protein>
    <submittedName>
        <fullName evidence="6">Nickel ABC transporter, nickel/metallophore periplasmic binding protein</fullName>
    </submittedName>
</protein>
<dbReference type="PANTHER" id="PTHR30290">
    <property type="entry name" value="PERIPLASMIC BINDING COMPONENT OF ABC TRANSPORTER"/>
    <property type="match status" value="1"/>
</dbReference>
<keyword evidence="3 4" id="KW-0732">Signal</keyword>
<dbReference type="PIRSF" id="PIRSF002741">
    <property type="entry name" value="MppA"/>
    <property type="match status" value="1"/>
</dbReference>
<dbReference type="Pfam" id="PF00496">
    <property type="entry name" value="SBP_bac_5"/>
    <property type="match status" value="1"/>
</dbReference>
<dbReference type="NCBIfam" id="TIGR02294">
    <property type="entry name" value="nickel_nikA"/>
    <property type="match status" value="1"/>
</dbReference>
<evidence type="ECO:0000256" key="3">
    <source>
        <dbReference type="ARBA" id="ARBA00022729"/>
    </source>
</evidence>
<feature type="chain" id="PRO_5046136300" evidence="4">
    <location>
        <begin position="27"/>
        <end position="537"/>
    </location>
</feature>
<keyword evidence="7" id="KW-1185">Reference proteome</keyword>
<evidence type="ECO:0000256" key="1">
    <source>
        <dbReference type="ARBA" id="ARBA00004193"/>
    </source>
</evidence>
<dbReference type="Gene3D" id="3.40.190.10">
    <property type="entry name" value="Periplasmic binding protein-like II"/>
    <property type="match status" value="1"/>
</dbReference>
<dbReference type="InterPro" id="IPR023765">
    <property type="entry name" value="SBP_5_CS"/>
</dbReference>
<feature type="domain" description="Solute-binding protein family 5" evidence="5">
    <location>
        <begin position="85"/>
        <end position="450"/>
    </location>
</feature>
<dbReference type="PROSITE" id="PS01040">
    <property type="entry name" value="SBP_BACTERIAL_5"/>
    <property type="match status" value="1"/>
</dbReference>
<gene>
    <name evidence="6" type="ORF">BJL90_00035</name>
</gene>
<feature type="signal peptide" evidence="4">
    <location>
        <begin position="1"/>
        <end position="26"/>
    </location>
</feature>
<dbReference type="Gene3D" id="3.10.105.10">
    <property type="entry name" value="Dipeptide-binding Protein, Domain 3"/>
    <property type="match status" value="1"/>
</dbReference>
<accession>A0ABM6EYF0</accession>
<dbReference type="InterPro" id="IPR030678">
    <property type="entry name" value="Peptide/Ni-bd"/>
</dbReference>
<name>A0ABM6EYF0_9CLOT</name>
<sequence>MKMKIKKSKSLILLCLIILISSFAYTGCTKKEPITSGEVKEVPQILTIARVGDIGSMNPHLYDSDMGAQTLVYEPLVNLDQQGNIIPWLAVSWKIENDGRSLVFQLREDVKFSDGEAFNAEVVKQNFDAVLSNATRHNWLPLIDNLETVEVVAPYTVALHMKEAYPFSLLELTMVRPIRFLSPGGFGADDIAFDKPLGTGAYILAEYVQDERAVFIRNENYWGEKPNLEKIVIRPVPDSNVRLNALMAGEVDLIIGSGVTAVSYMDFKSLESNPNVEGKIAMGDVAQFLALNPSTELLKDKSVRQAIALAIDPEEINLVAYEGMESLSETMFSTKIPEVLGNAKRSKRNLEKAKELLAEAGWADLNGDGYVEKNGENLEVLYNIRSDVTTQRTVAEVVQAQLAEIGIKVNISPVESTVYFDRRNTGDFGIMPDVSWGIQYDPQSIYKSLRDARPYFAPAFQGEAATLFQQALQTLDDNQRREKFDRIADIFMNEEFVIIPMTITPNIAVYNKSVEGFEFSANVWELGKGLTNVRIVE</sequence>
<evidence type="ECO:0000313" key="7">
    <source>
        <dbReference type="Proteomes" id="UP000177894"/>
    </source>
</evidence>
<dbReference type="InterPro" id="IPR039424">
    <property type="entry name" value="SBP_5"/>
</dbReference>
<evidence type="ECO:0000313" key="6">
    <source>
        <dbReference type="EMBL" id="AOY78168.1"/>
    </source>
</evidence>
<evidence type="ECO:0000256" key="4">
    <source>
        <dbReference type="SAM" id="SignalP"/>
    </source>
</evidence>
<dbReference type="Proteomes" id="UP000177894">
    <property type="component" value="Chromosome"/>
</dbReference>
<dbReference type="EMBL" id="CP017603">
    <property type="protein sequence ID" value="AOY78168.1"/>
    <property type="molecule type" value="Genomic_DNA"/>
</dbReference>
<comment type="subcellular location">
    <subcellularLocation>
        <location evidence="1">Cell membrane</location>
        <topology evidence="1">Lipid-anchor</topology>
    </subcellularLocation>
</comment>
<organism evidence="6 7">
    <name type="scientific">Clostridium formicaceticum</name>
    <dbReference type="NCBI Taxonomy" id="1497"/>
    <lineage>
        <taxon>Bacteria</taxon>
        <taxon>Bacillati</taxon>
        <taxon>Bacillota</taxon>
        <taxon>Clostridia</taxon>
        <taxon>Eubacteriales</taxon>
        <taxon>Clostridiaceae</taxon>
        <taxon>Clostridium</taxon>
    </lineage>
</organism>
<dbReference type="InterPro" id="IPR011980">
    <property type="entry name" value="CntA-like"/>
</dbReference>
<evidence type="ECO:0000256" key="2">
    <source>
        <dbReference type="ARBA" id="ARBA00005695"/>
    </source>
</evidence>
<dbReference type="SUPFAM" id="SSF53850">
    <property type="entry name" value="Periplasmic binding protein-like II"/>
    <property type="match status" value="1"/>
</dbReference>
<proteinExistence type="inferred from homology"/>
<dbReference type="PANTHER" id="PTHR30290:SF37">
    <property type="entry name" value="NICKEL-BINDING PERIPLASMIC PROTEIN"/>
    <property type="match status" value="1"/>
</dbReference>
<reference evidence="6 7" key="1">
    <citation type="submission" date="2016-10" db="EMBL/GenBank/DDBJ databases">
        <title>Complete Genome Sequence of Acetogen Clostridium formicoaceticum ATCC 27076.</title>
        <authorList>
            <person name="Bao T."/>
            <person name="Cheng C."/>
            <person name="Zhao J."/>
            <person name="Yang S.-T."/>
            <person name="Wang J."/>
            <person name="Wang M."/>
        </authorList>
    </citation>
    <scope>NUCLEOTIDE SEQUENCE [LARGE SCALE GENOMIC DNA]</scope>
    <source>
        <strain evidence="6 7">ATCC 27076</strain>
    </source>
</reference>
<dbReference type="InterPro" id="IPR000914">
    <property type="entry name" value="SBP_5_dom"/>
</dbReference>
<comment type="similarity">
    <text evidence="2">Belongs to the bacterial solute-binding protein 5 family.</text>
</comment>
<evidence type="ECO:0000259" key="5">
    <source>
        <dbReference type="Pfam" id="PF00496"/>
    </source>
</evidence>